<keyword evidence="3" id="KW-0723">Serine/threonine-protein kinase</keyword>
<feature type="compositionally biased region" description="Low complexity" evidence="11">
    <location>
        <begin position="1033"/>
        <end position="1057"/>
    </location>
</feature>
<comment type="cofactor">
    <cofactor evidence="1">
        <name>Mg(2+)</name>
        <dbReference type="ChEBI" id="CHEBI:18420"/>
    </cofactor>
</comment>
<feature type="region of interest" description="Disordered" evidence="11">
    <location>
        <begin position="130"/>
        <end position="191"/>
    </location>
</feature>
<feature type="compositionally biased region" description="Polar residues" evidence="11">
    <location>
        <begin position="1536"/>
        <end position="1554"/>
    </location>
</feature>
<feature type="region of interest" description="Disordered" evidence="11">
    <location>
        <begin position="994"/>
        <end position="1068"/>
    </location>
</feature>
<dbReference type="PANTHER" id="PTHR13902">
    <property type="entry name" value="SERINE/THREONINE-PROTEIN KINASE WNK WITH NO LYSINE -RELATED"/>
    <property type="match status" value="1"/>
</dbReference>
<dbReference type="InterPro" id="IPR056865">
    <property type="entry name" value="CCTL2_WNK"/>
</dbReference>
<dbReference type="Gene3D" id="3.10.20.90">
    <property type="entry name" value="Phosphatidylinositol 3-kinase Catalytic Subunit, Chain A, domain 1"/>
    <property type="match status" value="2"/>
</dbReference>
<feature type="compositionally biased region" description="Low complexity" evidence="11">
    <location>
        <begin position="998"/>
        <end position="1012"/>
    </location>
</feature>
<name>A0A914C4W5_9BILA</name>
<reference evidence="14" key="1">
    <citation type="submission" date="2022-11" db="UniProtKB">
        <authorList>
            <consortium name="WormBaseParasite"/>
        </authorList>
    </citation>
    <scope>IDENTIFICATION</scope>
</reference>
<feature type="region of interest" description="Disordered" evidence="11">
    <location>
        <begin position="1477"/>
        <end position="1635"/>
    </location>
</feature>
<feature type="domain" description="Protein kinase" evidence="12">
    <location>
        <begin position="276"/>
        <end position="538"/>
    </location>
</feature>
<dbReference type="SMART" id="SM00220">
    <property type="entry name" value="S_TKc"/>
    <property type="match status" value="1"/>
</dbReference>
<feature type="coiled-coil region" evidence="10">
    <location>
        <begin position="1148"/>
        <end position="1175"/>
    </location>
</feature>
<feature type="compositionally biased region" description="Polar residues" evidence="11">
    <location>
        <begin position="130"/>
        <end position="150"/>
    </location>
</feature>
<keyword evidence="5" id="KW-0547">Nucleotide-binding</keyword>
<evidence type="ECO:0000256" key="6">
    <source>
        <dbReference type="ARBA" id="ARBA00022777"/>
    </source>
</evidence>
<evidence type="ECO:0000256" key="7">
    <source>
        <dbReference type="ARBA" id="ARBA00022840"/>
    </source>
</evidence>
<dbReference type="Gene3D" id="3.30.200.20">
    <property type="entry name" value="Phosphorylase Kinase, domain 1"/>
    <property type="match status" value="1"/>
</dbReference>
<evidence type="ECO:0000256" key="9">
    <source>
        <dbReference type="ARBA" id="ARBA00048679"/>
    </source>
</evidence>
<proteinExistence type="predicted"/>
<keyword evidence="13" id="KW-1185">Reference proteome</keyword>
<dbReference type="FunFam" id="3.30.200.20:FF:000010">
    <property type="entry name" value="Serine/threonine-protein kinase WNK1 isoform 2"/>
    <property type="match status" value="1"/>
</dbReference>
<keyword evidence="7" id="KW-0067">ATP-binding</keyword>
<evidence type="ECO:0000259" key="12">
    <source>
        <dbReference type="PROSITE" id="PS50011"/>
    </source>
</evidence>
<dbReference type="CDD" id="cd13983">
    <property type="entry name" value="STKc_WNK"/>
    <property type="match status" value="1"/>
</dbReference>
<comment type="catalytic activity">
    <reaction evidence="8">
        <text>L-threonyl-[protein] + ATP = O-phospho-L-threonyl-[protein] + ADP + H(+)</text>
        <dbReference type="Rhea" id="RHEA:46608"/>
        <dbReference type="Rhea" id="RHEA-COMP:11060"/>
        <dbReference type="Rhea" id="RHEA-COMP:11605"/>
        <dbReference type="ChEBI" id="CHEBI:15378"/>
        <dbReference type="ChEBI" id="CHEBI:30013"/>
        <dbReference type="ChEBI" id="CHEBI:30616"/>
        <dbReference type="ChEBI" id="CHEBI:61977"/>
        <dbReference type="ChEBI" id="CHEBI:456216"/>
        <dbReference type="EC" id="2.7.11.1"/>
    </reaction>
</comment>
<organism evidence="13 14">
    <name type="scientific">Acrobeloides nanus</name>
    <dbReference type="NCBI Taxonomy" id="290746"/>
    <lineage>
        <taxon>Eukaryota</taxon>
        <taxon>Metazoa</taxon>
        <taxon>Ecdysozoa</taxon>
        <taxon>Nematoda</taxon>
        <taxon>Chromadorea</taxon>
        <taxon>Rhabditida</taxon>
        <taxon>Tylenchina</taxon>
        <taxon>Cephalobomorpha</taxon>
        <taxon>Cephaloboidea</taxon>
        <taxon>Cephalobidae</taxon>
        <taxon>Acrobeloides</taxon>
    </lineage>
</organism>
<evidence type="ECO:0000256" key="1">
    <source>
        <dbReference type="ARBA" id="ARBA00001946"/>
    </source>
</evidence>
<feature type="compositionally biased region" description="Polar residues" evidence="11">
    <location>
        <begin position="1013"/>
        <end position="1032"/>
    </location>
</feature>
<evidence type="ECO:0000313" key="13">
    <source>
        <dbReference type="Proteomes" id="UP000887540"/>
    </source>
</evidence>
<feature type="region of interest" description="Disordered" evidence="11">
    <location>
        <begin position="836"/>
        <end position="859"/>
    </location>
</feature>
<feature type="compositionally biased region" description="Basic and acidic residues" evidence="11">
    <location>
        <begin position="1526"/>
        <end position="1535"/>
    </location>
</feature>
<evidence type="ECO:0000313" key="14">
    <source>
        <dbReference type="WBParaSite" id="ACRNAN_Path_30.g110.t1"/>
    </source>
</evidence>
<evidence type="ECO:0000256" key="10">
    <source>
        <dbReference type="SAM" id="Coils"/>
    </source>
</evidence>
<feature type="compositionally biased region" description="Polar residues" evidence="11">
    <location>
        <begin position="1494"/>
        <end position="1506"/>
    </location>
</feature>
<feature type="compositionally biased region" description="Polar residues" evidence="11">
    <location>
        <begin position="876"/>
        <end position="898"/>
    </location>
</feature>
<dbReference type="PROSITE" id="PS50011">
    <property type="entry name" value="PROTEIN_KINASE_DOM"/>
    <property type="match status" value="1"/>
</dbReference>
<dbReference type="Pfam" id="PF00069">
    <property type="entry name" value="Pkinase"/>
    <property type="match status" value="1"/>
</dbReference>
<feature type="coiled-coil region" evidence="10">
    <location>
        <begin position="631"/>
        <end position="664"/>
    </location>
</feature>
<dbReference type="InterPro" id="IPR008271">
    <property type="entry name" value="Ser/Thr_kinase_AS"/>
</dbReference>
<feature type="compositionally biased region" description="Polar residues" evidence="11">
    <location>
        <begin position="1569"/>
        <end position="1581"/>
    </location>
</feature>
<dbReference type="PROSITE" id="PS00108">
    <property type="entry name" value="PROTEIN_KINASE_ST"/>
    <property type="match status" value="1"/>
</dbReference>
<dbReference type="Gene3D" id="1.10.510.10">
    <property type="entry name" value="Transferase(Phosphotransferase) domain 1"/>
    <property type="match status" value="1"/>
</dbReference>
<evidence type="ECO:0000256" key="3">
    <source>
        <dbReference type="ARBA" id="ARBA00022527"/>
    </source>
</evidence>
<feature type="compositionally biased region" description="Polar residues" evidence="11">
    <location>
        <begin position="1"/>
        <end position="38"/>
    </location>
</feature>
<dbReference type="FunFam" id="1.10.510.10:FF:000006">
    <property type="entry name" value="Serine/threonine-protein kinase WNK1 isoform 2"/>
    <property type="match status" value="1"/>
</dbReference>
<dbReference type="WBParaSite" id="ACRNAN_Path_30.g110.t1">
    <property type="protein sequence ID" value="ACRNAN_Path_30.g110.t1"/>
    <property type="gene ID" value="ACRNAN_Path_30.g110"/>
</dbReference>
<evidence type="ECO:0000256" key="11">
    <source>
        <dbReference type="SAM" id="MobiDB-lite"/>
    </source>
</evidence>
<evidence type="ECO:0000256" key="2">
    <source>
        <dbReference type="ARBA" id="ARBA00012513"/>
    </source>
</evidence>
<dbReference type="EC" id="2.7.11.1" evidence="2"/>
<feature type="compositionally biased region" description="Basic and acidic residues" evidence="11">
    <location>
        <begin position="164"/>
        <end position="183"/>
    </location>
</feature>
<dbReference type="Pfam" id="PF12202">
    <property type="entry name" value="OSR1_C"/>
    <property type="match status" value="1"/>
</dbReference>
<dbReference type="Proteomes" id="UP000887540">
    <property type="component" value="Unplaced"/>
</dbReference>
<dbReference type="GO" id="GO:0004674">
    <property type="term" value="F:protein serine/threonine kinase activity"/>
    <property type="evidence" value="ECO:0007669"/>
    <property type="project" value="UniProtKB-KW"/>
</dbReference>
<dbReference type="InterPro" id="IPR050588">
    <property type="entry name" value="WNK_Ser-Thr_kinase"/>
</dbReference>
<dbReference type="Pfam" id="PF24889">
    <property type="entry name" value="CCTL2_WNK"/>
    <property type="match status" value="1"/>
</dbReference>
<evidence type="ECO:0000256" key="5">
    <source>
        <dbReference type="ARBA" id="ARBA00022741"/>
    </source>
</evidence>
<dbReference type="InterPro" id="IPR011009">
    <property type="entry name" value="Kinase-like_dom_sf"/>
</dbReference>
<dbReference type="SUPFAM" id="SSF56112">
    <property type="entry name" value="Protein kinase-like (PK-like)"/>
    <property type="match status" value="1"/>
</dbReference>
<feature type="compositionally biased region" description="Basic and acidic residues" evidence="11">
    <location>
        <begin position="67"/>
        <end position="78"/>
    </location>
</feature>
<feature type="region of interest" description="Disordered" evidence="11">
    <location>
        <begin position="1"/>
        <end position="78"/>
    </location>
</feature>
<feature type="compositionally biased region" description="Basic and acidic residues" evidence="11">
    <location>
        <begin position="1582"/>
        <end position="1597"/>
    </location>
</feature>
<feature type="region of interest" description="Disordered" evidence="11">
    <location>
        <begin position="872"/>
        <end position="898"/>
    </location>
</feature>
<dbReference type="GO" id="GO:0005524">
    <property type="term" value="F:ATP binding"/>
    <property type="evidence" value="ECO:0007669"/>
    <property type="project" value="UniProtKB-KW"/>
</dbReference>
<sequence>MNPDGDQQPSTSIGSVPNSASNSGTSTPQTPKTPSGNNAYKKRLMRKINEAQPTDIPSSSSSNWLSGEEKSRLEAVQRDWRLSRPTKPWNKIYTGIDRINRNENKLTATTEALPQRSIFDRNRISSVPKTQISTDVISNKPDSSVQLKPESSSEKTLKSLIEPVDIRRPRSTSDKENLLKEESTPSQVSGINVDVSNETNAENYVQPIKFPPRPLAIQWEDYIEPIKDDVTPKEEQTVEDVLKSKHIEEEKPAEEEDLDVEIEEKPIDRSPEGRFLKFDEELGRGSFKTVFRGLDTETGVAVAWCELQESKLNKAERQRFREEAEMLKGLQHPNIVRFYDYWERQEAAGKRKYIVLVTELMTSGTLKMYLKRFKRINIKVLKSWCRQILKGLHFLHTRNPPVIHRDLKCDNIFITGTTGSVKIGDLGLATLKNKSHAKSVIGTPEFMAPEMYEEQYDESVDVYAFGMCLLEMVTGEYPYSECQYPAQIYRKVISGTKPVCFERIPKQYPEIRDIIDRCIRVRREERATVKQLLNDEFFIPEEQFGIRIDIKNRENDLNDTNTEIQMQLRVFDEKKRAQYKFKENEGLQFAFDIDTDKAEEVVHQMIEQQHIPDIDTRMIIKLIKDKVDAFKRDREYRQAELKRQREEEERRQEELAVKEELKARQREREANATGVNTNLQSQLEIPLPEQKVLQSQTTLAEPIHLVLPTTSTAQPALSTSPPILSSTGDPLVPLPVAKRVKKKIVLEVLSVSNDGTEQPLVSCKMNTAHKTVTFQFAPDSDKPELIAEKLVDQDCLSEQHMAAVIEQLEKVIEVIKDDPEKAVGLKVTSFIEQASITKSEDRTTPEPLGNRPSFEPSEISVDTTNLHENNEEDKALQSQNTEQNQQEIISQPHDSSTLNLTALQPPERKLSRFSVTKTSVPEDIVLPAKDNISTTIIEQNQSSTPIPTNVASISNNLPVSQDHNSPEVSTILNQSHPPQVSRFKVQAVPAPSSTIESQIATQETTIPQPTTTGISSVQSTLSNAGSVPTSAQSTLLSRPSPPSGSLSATTTSSSIPSHEPTSTLEQLESELRKVSGVPASHHTLPTPEIQQIGPSLTSVVSAPILQQLQHQGAVLSPLAYNSLTAPTSATTTISSQTQSSPTDACQNLVELNDKLVALSAKLQQEQGDLQEASDDVAVAMGIVNNTISSEQDEKKEIDNIKHSSNTTPSIAPTETTSLQTISSAATIPTVTTTTTAAIPTSINLNGENSQKALQVDTLNGLASALQKVIKSDIRDISVVPSSANLQDIQSLTSVKAHQLDDAFHQVEFGLHPADEDYDSDEDEVVQNLLLRHRKELEILLERQRRELAYLRKQRHQQRGHSAAPPGIHLSATTNTFNPSQPMCQSLYHPVTTSVEAIPPLKFNAGVPASNSMHDLPSLSVPASPPAIKNFPIGQPFQHHMPASLQYRQKFSPQHHHQEINNHRISAPVFLHSVDKQSGTVNENSNKLDKHNQTHDASTSTSSNILSEQDKNAIDNLPSKTRNGSKRISEFNEKARSSNNNVESITRLPSKNAPITTSLLPTTSASTSANREVSSKSFSKRANNQDKHAPDNRRRSSDEQSGGTMKEKFRNFFSRASSIKKSIRTKNRSNERSSNT</sequence>
<evidence type="ECO:0000256" key="8">
    <source>
        <dbReference type="ARBA" id="ARBA00047899"/>
    </source>
</evidence>
<protein>
    <recommendedName>
        <fullName evidence="2">non-specific serine/threonine protein kinase</fullName>
        <ecNumber evidence="2">2.7.11.1</ecNumber>
    </recommendedName>
</protein>
<dbReference type="InterPro" id="IPR024678">
    <property type="entry name" value="Kinase_OSR1/WNK_CCT"/>
</dbReference>
<dbReference type="InterPro" id="IPR000719">
    <property type="entry name" value="Prot_kinase_dom"/>
</dbReference>
<keyword evidence="10" id="KW-0175">Coiled coil</keyword>
<evidence type="ECO:0000256" key="4">
    <source>
        <dbReference type="ARBA" id="ARBA00022679"/>
    </source>
</evidence>
<accession>A0A914C4W5</accession>
<keyword evidence="6" id="KW-0418">Kinase</keyword>
<comment type="catalytic activity">
    <reaction evidence="9">
        <text>L-seryl-[protein] + ATP = O-phospho-L-seryl-[protein] + ADP + H(+)</text>
        <dbReference type="Rhea" id="RHEA:17989"/>
        <dbReference type="Rhea" id="RHEA-COMP:9863"/>
        <dbReference type="Rhea" id="RHEA-COMP:11604"/>
        <dbReference type="ChEBI" id="CHEBI:15378"/>
        <dbReference type="ChEBI" id="CHEBI:29999"/>
        <dbReference type="ChEBI" id="CHEBI:30616"/>
        <dbReference type="ChEBI" id="CHEBI:83421"/>
        <dbReference type="ChEBI" id="CHEBI:456216"/>
        <dbReference type="EC" id="2.7.11.1"/>
    </reaction>
</comment>
<keyword evidence="4" id="KW-0808">Transferase</keyword>
<feature type="compositionally biased region" description="Low complexity" evidence="11">
    <location>
        <begin position="1555"/>
        <end position="1568"/>
    </location>
</feature>